<accession>A0A8K0JFL5</accession>
<keyword evidence="1" id="KW-1133">Transmembrane helix</keyword>
<feature type="transmembrane region" description="Helical" evidence="1">
    <location>
        <begin position="492"/>
        <end position="514"/>
    </location>
</feature>
<evidence type="ECO:0000313" key="2">
    <source>
        <dbReference type="EMBL" id="KAG7528216.1"/>
    </source>
</evidence>
<evidence type="ECO:0000256" key="1">
    <source>
        <dbReference type="SAM" id="Phobius"/>
    </source>
</evidence>
<sequence length="657" mass="70495">MGSKLKASKYQRQPGDHTYPWHSRRGKISRHLIILVALGLNACIAGLALVVQWVDITVTDSSLPKIGSMKATYSYKSLLAPGASLLGSINGFISGAAIATLVTAYAKRRGLGRGISFDEIGSLSQLSSGGLPIAFSRYALAGLVFLAADSLTRASIVASLTPTDGRIEADATTNLRAFSTYDDATRNITCTYGRSPDYGYGNNCPINDRYGMMLDAGVRKLLYQTPENYTRDGITYPSRLAGIAGYVSTLSSTLLGQSSSGALKLATTDTIVTTCIPRSVVTVECKDNLEGTGMSWNNLGKTDTSGFMDTQQAQFCGRNRGCGDITQRPDYTAGSVFVFTDDYYENGDLPLVIAATGDYAAQMGTSNIYCRISSEETMEPIQIRGNAVQSSNLIRCDPIDQPSLAFTETINFMGQMAMQKQQGEDGRFELFGLLGSRTSSQEKSNRVAELIKEMVAIGATEMYDDLPTSTSSATTRYQLTSPKPRLGQKGSLYVLFCIPPLVYCALILLGWLWLGFRFSGAAHWSPLSPVDMAIAGIAVPSNSSAKVAYGGLAGAPIKWAKEKVRVRLAEVQHDRLGLSIDAPDVCPKPQKGRYYGGPSLPAQPSPILFDPKLGSPQSAALSSPYSSPSVGQTDYNPYFSGVPIVPSVAYSQGQHQV</sequence>
<keyword evidence="3" id="KW-1185">Reference proteome</keyword>
<proteinExistence type="predicted"/>
<name>A0A8K0JFL5_9TREE</name>
<gene>
    <name evidence="2" type="ORF">FFLO_06331</name>
</gene>
<dbReference type="OrthoDB" id="3263654at2759"/>
<organism evidence="2 3">
    <name type="scientific">Filobasidium floriforme</name>
    <dbReference type="NCBI Taxonomy" id="5210"/>
    <lineage>
        <taxon>Eukaryota</taxon>
        <taxon>Fungi</taxon>
        <taxon>Dikarya</taxon>
        <taxon>Basidiomycota</taxon>
        <taxon>Agaricomycotina</taxon>
        <taxon>Tremellomycetes</taxon>
        <taxon>Filobasidiales</taxon>
        <taxon>Filobasidiaceae</taxon>
        <taxon>Filobasidium</taxon>
    </lineage>
</organism>
<keyword evidence="1" id="KW-0472">Membrane</keyword>
<dbReference type="Proteomes" id="UP000812966">
    <property type="component" value="Unassembled WGS sequence"/>
</dbReference>
<evidence type="ECO:0000313" key="3">
    <source>
        <dbReference type="Proteomes" id="UP000812966"/>
    </source>
</evidence>
<feature type="transmembrane region" description="Helical" evidence="1">
    <location>
        <begin position="32"/>
        <end position="54"/>
    </location>
</feature>
<comment type="caution">
    <text evidence="2">The sequence shown here is derived from an EMBL/GenBank/DDBJ whole genome shotgun (WGS) entry which is preliminary data.</text>
</comment>
<dbReference type="EMBL" id="JABELV010000198">
    <property type="protein sequence ID" value="KAG7528216.1"/>
    <property type="molecule type" value="Genomic_DNA"/>
</dbReference>
<feature type="transmembrane region" description="Helical" evidence="1">
    <location>
        <begin position="85"/>
        <end position="106"/>
    </location>
</feature>
<dbReference type="AlphaFoldDB" id="A0A8K0JFL5"/>
<reference evidence="2" key="1">
    <citation type="submission" date="2020-04" db="EMBL/GenBank/DDBJ databases">
        <title>Analysis of mating type loci in Filobasidium floriforme.</title>
        <authorList>
            <person name="Nowrousian M."/>
        </authorList>
    </citation>
    <scope>NUCLEOTIDE SEQUENCE</scope>
    <source>
        <strain evidence="2">CBS 6242</strain>
    </source>
</reference>
<protein>
    <submittedName>
        <fullName evidence="2">Uncharacterized protein</fullName>
    </submittedName>
</protein>
<keyword evidence="1" id="KW-0812">Transmembrane</keyword>